<proteinExistence type="predicted"/>
<accession>A0AAU7XDZ4</accession>
<reference evidence="3" key="1">
    <citation type="submission" date="2024-06" db="EMBL/GenBank/DDBJ databases">
        <title>Methylostella associata gen. nov., sp. nov., a novel Ancalomicrobiaceae-affiliated facultatively methylotrophic bacteria that feed on methanotrophs of the genus Methylococcus.</title>
        <authorList>
            <person name="Saltykova V."/>
            <person name="Danilova O.V."/>
            <person name="Oshkin I.Y."/>
            <person name="Belova S.E."/>
            <person name="Pimenov N.V."/>
            <person name="Dedysh S.N."/>
        </authorList>
    </citation>
    <scope>NUCLEOTIDE SEQUENCE</scope>
    <source>
        <strain evidence="3">S20</strain>
    </source>
</reference>
<dbReference type="AlphaFoldDB" id="A0AAU7XDZ4"/>
<dbReference type="InterPro" id="IPR011990">
    <property type="entry name" value="TPR-like_helical_dom_sf"/>
</dbReference>
<keyword evidence="2" id="KW-0732">Signal</keyword>
<dbReference type="KEGG" id="mflg:ABS361_03140"/>
<evidence type="ECO:0000313" key="3">
    <source>
        <dbReference type="EMBL" id="XBY45296.1"/>
    </source>
</evidence>
<sequence>MRGPVLVAALVACLVAAVASDGSAGFGRALVAVGLPDASLRFLDDPAGRGVALYRAGRFTEAAEAFRIAGLAHAFDRGDALARAGDYRGALEAFDAVLATRPGDADAAANRALVAAVLDRQETAERAAGKIAGGAASTEKKRRDGEPRGDAEDQNSTGDGMAGDKQAGSDAGSPGGSKAARKGAADTKAKDAGQGQANGSATDSDGVGRASVTDAVIAKAFEQVRKREMGKSWDAQAMAASRQWLTTLADDPGRYLKLRIAAEHARRAANGLAPEGDDP</sequence>
<dbReference type="EMBL" id="CP158568">
    <property type="protein sequence ID" value="XBY45296.1"/>
    <property type="molecule type" value="Genomic_DNA"/>
</dbReference>
<organism evidence="3">
    <name type="scientific">Methyloraptor flagellatus</name>
    <dbReference type="NCBI Taxonomy" id="3162530"/>
    <lineage>
        <taxon>Bacteria</taxon>
        <taxon>Pseudomonadati</taxon>
        <taxon>Pseudomonadota</taxon>
        <taxon>Alphaproteobacteria</taxon>
        <taxon>Hyphomicrobiales</taxon>
        <taxon>Ancalomicrobiaceae</taxon>
        <taxon>Methyloraptor</taxon>
    </lineage>
</organism>
<feature type="chain" id="PRO_5043672377" description="Tetratricopeptide repeat protein" evidence="2">
    <location>
        <begin position="20"/>
        <end position="279"/>
    </location>
</feature>
<dbReference type="RefSeq" id="WP_407050386.1">
    <property type="nucleotide sequence ID" value="NZ_CP158568.1"/>
</dbReference>
<evidence type="ECO:0008006" key="4">
    <source>
        <dbReference type="Google" id="ProtNLM"/>
    </source>
</evidence>
<evidence type="ECO:0000256" key="1">
    <source>
        <dbReference type="SAM" id="MobiDB-lite"/>
    </source>
</evidence>
<feature type="region of interest" description="Disordered" evidence="1">
    <location>
        <begin position="125"/>
        <end position="209"/>
    </location>
</feature>
<feature type="compositionally biased region" description="Basic and acidic residues" evidence="1">
    <location>
        <begin position="138"/>
        <end position="151"/>
    </location>
</feature>
<dbReference type="SUPFAM" id="SSF48452">
    <property type="entry name" value="TPR-like"/>
    <property type="match status" value="1"/>
</dbReference>
<protein>
    <recommendedName>
        <fullName evidence="4">Tetratricopeptide repeat protein</fullName>
    </recommendedName>
</protein>
<evidence type="ECO:0000256" key="2">
    <source>
        <dbReference type="SAM" id="SignalP"/>
    </source>
</evidence>
<gene>
    <name evidence="3" type="ORF">ABS361_03140</name>
</gene>
<feature type="signal peptide" evidence="2">
    <location>
        <begin position="1"/>
        <end position="19"/>
    </location>
</feature>
<dbReference type="Gene3D" id="1.25.40.10">
    <property type="entry name" value="Tetratricopeptide repeat domain"/>
    <property type="match status" value="1"/>
</dbReference>
<name>A0AAU7XDZ4_9HYPH</name>